<reference evidence="2 3" key="1">
    <citation type="submission" date="2024-08" db="EMBL/GenBank/DDBJ databases">
        <authorList>
            <person name="Cucini C."/>
            <person name="Frati F."/>
        </authorList>
    </citation>
    <scope>NUCLEOTIDE SEQUENCE [LARGE SCALE GENOMIC DNA]</scope>
</reference>
<comment type="caution">
    <text evidence="2">The sequence shown here is derived from an EMBL/GenBank/DDBJ whole genome shotgun (WGS) entry which is preliminary data.</text>
</comment>
<feature type="region of interest" description="Disordered" evidence="1">
    <location>
        <begin position="23"/>
        <end position="189"/>
    </location>
</feature>
<name>A0ABP1QJ78_9HEXA</name>
<dbReference type="Proteomes" id="UP001642540">
    <property type="component" value="Unassembled WGS sequence"/>
</dbReference>
<feature type="compositionally biased region" description="Basic residues" evidence="1">
    <location>
        <begin position="118"/>
        <end position="127"/>
    </location>
</feature>
<evidence type="ECO:0000256" key="1">
    <source>
        <dbReference type="SAM" id="MobiDB-lite"/>
    </source>
</evidence>
<feature type="region of interest" description="Disordered" evidence="1">
    <location>
        <begin position="334"/>
        <end position="364"/>
    </location>
</feature>
<feature type="compositionally biased region" description="Polar residues" evidence="1">
    <location>
        <begin position="23"/>
        <end position="56"/>
    </location>
</feature>
<feature type="compositionally biased region" description="Polar residues" evidence="1">
    <location>
        <begin position="64"/>
        <end position="76"/>
    </location>
</feature>
<gene>
    <name evidence="2" type="ORF">ODALV1_LOCUS11903</name>
</gene>
<evidence type="ECO:0000313" key="3">
    <source>
        <dbReference type="Proteomes" id="UP001642540"/>
    </source>
</evidence>
<sequence length="397" mass="43790">MFQDGLESSPVLPYELENLTSTIESWSNQTENEATDQSSLFSSDSGLVAHQGNTNDGNEKPPFNQGQSEELQSAIGNENKKLTDVAPTRKSARIGHPSYLAKVAQRKKAKMIDELKPKQGRSRNSKVRQKDQYSKKLGRKSSQLGNSEHLSQHQIPPKHYQMDTEDQSNNDVGSSGGWSMIPSGNENRGENEPCLDFNMFCQSTSFIKSASPTQQSCSSFWNPSESLSFQPIPSPSSSTVLPGFEHTPFDTSNNTGPFIGDLQYVQDTVQYLGDPYMLEMLAGVEPNQHIYPYTLPLPSPNPVKIESSASKQDLPASLIGMGFQSTEWYEYPLNLPSKKDTPGSDAAATDDITEEEDTCSSFESGFKDGPILFGGGLNPCPDAEWEINGNYLHEYDE</sequence>
<feature type="compositionally biased region" description="Polar residues" evidence="1">
    <location>
        <begin position="140"/>
        <end position="154"/>
    </location>
</feature>
<proteinExistence type="predicted"/>
<keyword evidence="3" id="KW-1185">Reference proteome</keyword>
<accession>A0ABP1QJ78</accession>
<organism evidence="2 3">
    <name type="scientific">Orchesella dallaii</name>
    <dbReference type="NCBI Taxonomy" id="48710"/>
    <lineage>
        <taxon>Eukaryota</taxon>
        <taxon>Metazoa</taxon>
        <taxon>Ecdysozoa</taxon>
        <taxon>Arthropoda</taxon>
        <taxon>Hexapoda</taxon>
        <taxon>Collembola</taxon>
        <taxon>Entomobryomorpha</taxon>
        <taxon>Entomobryoidea</taxon>
        <taxon>Orchesellidae</taxon>
        <taxon>Orchesellinae</taxon>
        <taxon>Orchesella</taxon>
    </lineage>
</organism>
<evidence type="ECO:0000313" key="2">
    <source>
        <dbReference type="EMBL" id="CAL8104929.1"/>
    </source>
</evidence>
<dbReference type="EMBL" id="CAXLJM020000036">
    <property type="protein sequence ID" value="CAL8104929.1"/>
    <property type="molecule type" value="Genomic_DNA"/>
</dbReference>
<protein>
    <submittedName>
        <fullName evidence="2">Uncharacterized protein</fullName>
    </submittedName>
</protein>